<dbReference type="STRING" id="181874.A0A409YUM0"/>
<feature type="binding site" evidence="1">
    <location>
        <position position="215"/>
    </location>
    <ligand>
        <name>Zn(2+)</name>
        <dbReference type="ChEBI" id="CHEBI:29105"/>
        <note>catalytic</note>
    </ligand>
</feature>
<dbReference type="OrthoDB" id="5945790at2759"/>
<dbReference type="Pfam" id="PF01400">
    <property type="entry name" value="Astacin"/>
    <property type="match status" value="1"/>
</dbReference>
<keyword evidence="1 2" id="KW-0862">Zinc</keyword>
<dbReference type="GO" id="GO:0004222">
    <property type="term" value="F:metalloendopeptidase activity"/>
    <property type="evidence" value="ECO:0007669"/>
    <property type="project" value="UniProtKB-UniRule"/>
</dbReference>
<dbReference type="InParanoid" id="A0A409YUM0"/>
<keyword evidence="1 2" id="KW-0378">Hydrolase</keyword>
<gene>
    <name evidence="4" type="ORF">CVT24_013041</name>
</gene>
<feature type="signal peptide" evidence="2">
    <location>
        <begin position="1"/>
        <end position="18"/>
    </location>
</feature>
<feature type="domain" description="Peptidase M12A" evidence="3">
    <location>
        <begin position="98"/>
        <end position="334"/>
    </location>
</feature>
<keyword evidence="1 2" id="KW-0482">Metalloprotease</keyword>
<evidence type="ECO:0000256" key="1">
    <source>
        <dbReference type="PROSITE-ProRule" id="PRU01211"/>
    </source>
</evidence>
<proteinExistence type="predicted"/>
<dbReference type="InterPro" id="IPR024079">
    <property type="entry name" value="MetalloPept_cat_dom_sf"/>
</dbReference>
<dbReference type="PANTHER" id="PTHR10127:SF850">
    <property type="entry name" value="METALLOENDOPEPTIDASE"/>
    <property type="match status" value="1"/>
</dbReference>
<dbReference type="SMART" id="SM00235">
    <property type="entry name" value="ZnMc"/>
    <property type="match status" value="1"/>
</dbReference>
<sequence length="395" mass="43334">MIFLPSLVLLASICGALGLNNTKRPKKIAVSPPTGITALNNATFLTIFDDRYGYRNVSYFVRNGLAIIDGDVAYGPVQNLLANKFDLKDAGKRRRASSVYAGSGFTWPNGNITYRYDSDGTELSVSSFVNDAIARWTKEAPYLTFFQLDNIAKPENGVLLITSNVCDGCWATLGYANVPLFMNLQQGCKTPGWDPGACDSDVTTHEFGHVLGLYHEHQRPNREGYVHYQCANLMPACPVDVSLGNGQTCCDDDVPEGCCEMRGNFAIDSPDSVDATTDYDLDSLMHYTRDAFAIPGTDTLTPAQDWVTVPANKVGAPSDLDFARICKLYRGKCPRAKDCAKLGCPSRCTRINPCRKPTLCDDLMDRPPCCDPGPVNEECERQEQLCKKNGCNVLL</sequence>
<dbReference type="GO" id="GO:0006508">
    <property type="term" value="P:proteolysis"/>
    <property type="evidence" value="ECO:0007669"/>
    <property type="project" value="UniProtKB-KW"/>
</dbReference>
<dbReference type="PROSITE" id="PS51864">
    <property type="entry name" value="ASTACIN"/>
    <property type="match status" value="1"/>
</dbReference>
<comment type="caution">
    <text evidence="1">Lacks conserved residue(s) required for the propagation of feature annotation.</text>
</comment>
<keyword evidence="1 2" id="KW-0479">Metal-binding</keyword>
<feature type="active site" evidence="1">
    <location>
        <position position="206"/>
    </location>
</feature>
<dbReference type="EMBL" id="NHTK01000586">
    <property type="protein sequence ID" value="PPR06721.1"/>
    <property type="molecule type" value="Genomic_DNA"/>
</dbReference>
<dbReference type="InterPro" id="IPR006026">
    <property type="entry name" value="Peptidase_Metallo"/>
</dbReference>
<evidence type="ECO:0000259" key="3">
    <source>
        <dbReference type="PROSITE" id="PS51864"/>
    </source>
</evidence>
<keyword evidence="5" id="KW-1185">Reference proteome</keyword>
<name>A0A409YUM0_9AGAR</name>
<dbReference type="Proteomes" id="UP000284842">
    <property type="component" value="Unassembled WGS sequence"/>
</dbReference>
<dbReference type="AlphaFoldDB" id="A0A409YUM0"/>
<dbReference type="EC" id="3.4.24.-" evidence="2"/>
<feature type="binding site" evidence="1">
    <location>
        <position position="205"/>
    </location>
    <ligand>
        <name>Zn(2+)</name>
        <dbReference type="ChEBI" id="CHEBI:29105"/>
        <note>catalytic</note>
    </ligand>
</feature>
<comment type="cofactor">
    <cofactor evidence="1 2">
        <name>Zn(2+)</name>
        <dbReference type="ChEBI" id="CHEBI:29105"/>
    </cofactor>
    <text evidence="1 2">Binds 1 zinc ion per subunit.</text>
</comment>
<keyword evidence="1 2" id="KW-0645">Protease</keyword>
<dbReference type="SUPFAM" id="SSF55486">
    <property type="entry name" value="Metalloproteases ('zincins'), catalytic domain"/>
    <property type="match status" value="1"/>
</dbReference>
<keyword evidence="2" id="KW-0732">Signal</keyword>
<reference evidence="4 5" key="1">
    <citation type="journal article" date="2018" name="Evol. Lett.">
        <title>Horizontal gene cluster transfer increased hallucinogenic mushroom diversity.</title>
        <authorList>
            <person name="Reynolds H.T."/>
            <person name="Vijayakumar V."/>
            <person name="Gluck-Thaler E."/>
            <person name="Korotkin H.B."/>
            <person name="Matheny P.B."/>
            <person name="Slot J.C."/>
        </authorList>
    </citation>
    <scope>NUCLEOTIDE SEQUENCE [LARGE SCALE GENOMIC DNA]</scope>
    <source>
        <strain evidence="4 5">2629</strain>
    </source>
</reference>
<evidence type="ECO:0000313" key="5">
    <source>
        <dbReference type="Proteomes" id="UP000284842"/>
    </source>
</evidence>
<feature type="binding site" evidence="1">
    <location>
        <position position="209"/>
    </location>
    <ligand>
        <name>Zn(2+)</name>
        <dbReference type="ChEBI" id="CHEBI:29105"/>
        <note>catalytic</note>
    </ligand>
</feature>
<dbReference type="PRINTS" id="PR00480">
    <property type="entry name" value="ASTACIN"/>
</dbReference>
<dbReference type="PANTHER" id="PTHR10127">
    <property type="entry name" value="DISCOIDIN, CUB, EGF, LAMININ , AND ZINC METALLOPROTEASE DOMAIN CONTAINING"/>
    <property type="match status" value="1"/>
</dbReference>
<organism evidence="4 5">
    <name type="scientific">Panaeolus cyanescens</name>
    <dbReference type="NCBI Taxonomy" id="181874"/>
    <lineage>
        <taxon>Eukaryota</taxon>
        <taxon>Fungi</taxon>
        <taxon>Dikarya</taxon>
        <taxon>Basidiomycota</taxon>
        <taxon>Agaricomycotina</taxon>
        <taxon>Agaricomycetes</taxon>
        <taxon>Agaricomycetidae</taxon>
        <taxon>Agaricales</taxon>
        <taxon>Agaricineae</taxon>
        <taxon>Galeropsidaceae</taxon>
        <taxon>Panaeolus</taxon>
    </lineage>
</organism>
<feature type="chain" id="PRO_5018820883" description="Metalloendopeptidase" evidence="2">
    <location>
        <begin position="19"/>
        <end position="395"/>
    </location>
</feature>
<dbReference type="InterPro" id="IPR001506">
    <property type="entry name" value="Peptidase_M12A"/>
</dbReference>
<protein>
    <recommendedName>
        <fullName evidence="2">Metalloendopeptidase</fullName>
        <ecNumber evidence="2">3.4.24.-</ecNumber>
    </recommendedName>
</protein>
<dbReference type="GO" id="GO:0008270">
    <property type="term" value="F:zinc ion binding"/>
    <property type="evidence" value="ECO:0007669"/>
    <property type="project" value="UniProtKB-UniRule"/>
</dbReference>
<accession>A0A409YUM0</accession>
<dbReference type="Gene3D" id="3.40.390.10">
    <property type="entry name" value="Collagenase (Catalytic Domain)"/>
    <property type="match status" value="1"/>
</dbReference>
<evidence type="ECO:0000256" key="2">
    <source>
        <dbReference type="RuleBase" id="RU361183"/>
    </source>
</evidence>
<comment type="caution">
    <text evidence="4">The sequence shown here is derived from an EMBL/GenBank/DDBJ whole genome shotgun (WGS) entry which is preliminary data.</text>
</comment>
<evidence type="ECO:0000313" key="4">
    <source>
        <dbReference type="EMBL" id="PPR06721.1"/>
    </source>
</evidence>